<name>A0A0E9UB23_ANGAN</name>
<dbReference type="EMBL" id="GBXM01046197">
    <property type="protein sequence ID" value="JAH62380.1"/>
    <property type="molecule type" value="Transcribed_RNA"/>
</dbReference>
<sequence>MKTCMTSNTAKTNPVILIIKEAPCVLIRKALEEGWRSLFEAFLLRAQCASSII</sequence>
<dbReference type="AlphaFoldDB" id="A0A0E9UB23"/>
<organism evidence="1">
    <name type="scientific">Anguilla anguilla</name>
    <name type="common">European freshwater eel</name>
    <name type="synonym">Muraena anguilla</name>
    <dbReference type="NCBI Taxonomy" id="7936"/>
    <lineage>
        <taxon>Eukaryota</taxon>
        <taxon>Metazoa</taxon>
        <taxon>Chordata</taxon>
        <taxon>Craniata</taxon>
        <taxon>Vertebrata</taxon>
        <taxon>Euteleostomi</taxon>
        <taxon>Actinopterygii</taxon>
        <taxon>Neopterygii</taxon>
        <taxon>Teleostei</taxon>
        <taxon>Anguilliformes</taxon>
        <taxon>Anguillidae</taxon>
        <taxon>Anguilla</taxon>
    </lineage>
</organism>
<accession>A0A0E9UB23</accession>
<reference evidence="1" key="2">
    <citation type="journal article" date="2015" name="Fish Shellfish Immunol.">
        <title>Early steps in the European eel (Anguilla anguilla)-Vibrio vulnificus interaction in the gills: Role of the RtxA13 toxin.</title>
        <authorList>
            <person name="Callol A."/>
            <person name="Pajuelo D."/>
            <person name="Ebbesson L."/>
            <person name="Teles M."/>
            <person name="MacKenzie S."/>
            <person name="Amaro C."/>
        </authorList>
    </citation>
    <scope>NUCLEOTIDE SEQUENCE</scope>
</reference>
<proteinExistence type="predicted"/>
<reference evidence="1" key="1">
    <citation type="submission" date="2014-11" db="EMBL/GenBank/DDBJ databases">
        <authorList>
            <person name="Amaro Gonzalez C."/>
        </authorList>
    </citation>
    <scope>NUCLEOTIDE SEQUENCE</scope>
</reference>
<protein>
    <submittedName>
        <fullName evidence="1">Uncharacterized protein</fullName>
    </submittedName>
</protein>
<evidence type="ECO:0000313" key="1">
    <source>
        <dbReference type="EMBL" id="JAH62380.1"/>
    </source>
</evidence>